<dbReference type="VEuPathDB" id="GiardiaDB:DHA2_154345"/>
<comment type="caution">
    <text evidence="2">The sequence shown here is derived from an EMBL/GenBank/DDBJ whole genome shotgun (WGS) entry which is preliminary data.</text>
</comment>
<proteinExistence type="predicted"/>
<dbReference type="AlphaFoldDB" id="V6T912"/>
<gene>
    <name evidence="2" type="ORF">DHA2_154345</name>
</gene>
<accession>V6T912</accession>
<sequence length="282" mass="31583">MPGNSFVKRGLNGTVLHWPYPQLINKMPSKQTFGYETALENKEGEGLTHIADSLANCKWLIDLQKEFKAALDHYTKDFQKLVDASVAPHPKTLPFSENFIADSCSSVCQTLERLSEQFEAQSISKLEDAYKENTKGLSTLKATMDKSFKERAKLDSDKHKTNTAMTTLSHKLDGSEPSSSTLKEKARLEKKSEEITEQLADVSKRFVGLRNQMETLDWEVLQGLITASKVTGEELGKAGSKLKAIGEEIEKKRHTNNAQESLEQFLKTITAAEKDRCRANIV</sequence>
<dbReference type="VEuPathDB" id="GiardiaDB:GL50581_1330"/>
<protein>
    <submittedName>
        <fullName evidence="2">Uncharacterized protein</fullName>
    </submittedName>
</protein>
<evidence type="ECO:0000256" key="1">
    <source>
        <dbReference type="SAM" id="MobiDB-lite"/>
    </source>
</evidence>
<organism evidence="2 3">
    <name type="scientific">Giardia intestinalis</name>
    <name type="common">Giardia lamblia</name>
    <dbReference type="NCBI Taxonomy" id="5741"/>
    <lineage>
        <taxon>Eukaryota</taxon>
        <taxon>Metamonada</taxon>
        <taxon>Diplomonadida</taxon>
        <taxon>Hexamitidae</taxon>
        <taxon>Giardiinae</taxon>
        <taxon>Giardia</taxon>
    </lineage>
</organism>
<name>V6T912_GIAIN</name>
<dbReference type="Proteomes" id="UP000018320">
    <property type="component" value="Unassembled WGS sequence"/>
</dbReference>
<reference evidence="2 3" key="2">
    <citation type="journal article" date="2013" name="Genome Biol. Evol.">
        <title>Genome sequencing of Giardia lamblia genotypes A2 and B isolates (DH and GS) and comparative analysis with the genomes of genotypes A1 and E (WB and Pig).</title>
        <authorList>
            <person name="Adam R.D."/>
            <person name="Dahlstrom E.W."/>
            <person name="Martens C.A."/>
            <person name="Bruno D.P."/>
            <person name="Barbian K.D."/>
            <person name="Ricklefs S.M."/>
            <person name="Hernandez M.M."/>
            <person name="Narla N.P."/>
            <person name="Patel R.B."/>
            <person name="Porcella S.F."/>
            <person name="Nash T.E."/>
        </authorList>
    </citation>
    <scope>NUCLEOTIDE SEQUENCE [LARGE SCALE GENOMIC DNA]</scope>
    <source>
        <strain evidence="2 3">DH</strain>
    </source>
</reference>
<dbReference type="VEuPathDB" id="GiardiaDB:QR46_4361"/>
<feature type="region of interest" description="Disordered" evidence="1">
    <location>
        <begin position="152"/>
        <end position="184"/>
    </location>
</feature>
<dbReference type="EMBL" id="AHGT01000085">
    <property type="protein sequence ID" value="ESU35383.1"/>
    <property type="molecule type" value="Genomic_DNA"/>
</dbReference>
<dbReference type="VEuPathDB" id="GiardiaDB:GL50803_0015847"/>
<reference evidence="3" key="1">
    <citation type="submission" date="2012-02" db="EMBL/GenBank/DDBJ databases">
        <title>Genome sequencing of Giardia lamblia Genotypes A2 and B isolates (DH and GS) and comparative analysis with the genomes of Genotypes A1 and E (WB and Pig).</title>
        <authorList>
            <person name="Adam R."/>
            <person name="Dahlstrom E."/>
            <person name="Martens C."/>
            <person name="Bruno D."/>
            <person name="Barbian K."/>
            <person name="Porcella S.F."/>
            <person name="Nash T."/>
        </authorList>
    </citation>
    <scope>NUCLEOTIDE SEQUENCE</scope>
    <source>
        <strain evidence="3">DH</strain>
    </source>
</reference>
<evidence type="ECO:0000313" key="2">
    <source>
        <dbReference type="EMBL" id="ESU35383.1"/>
    </source>
</evidence>
<evidence type="ECO:0000313" key="3">
    <source>
        <dbReference type="Proteomes" id="UP000018320"/>
    </source>
</evidence>